<gene>
    <name evidence="2" type="ORF">A0O31_01932</name>
</gene>
<evidence type="ECO:0000256" key="1">
    <source>
        <dbReference type="SAM" id="MobiDB-lite"/>
    </source>
</evidence>
<accession>A0A1J0LX27</accession>
<feature type="region of interest" description="Disordered" evidence="1">
    <location>
        <begin position="114"/>
        <end position="181"/>
    </location>
</feature>
<dbReference type="AlphaFoldDB" id="A0A1J0LX27"/>
<evidence type="ECO:0000313" key="2">
    <source>
        <dbReference type="EMBL" id="APD10007.1"/>
    </source>
</evidence>
<feature type="region of interest" description="Disordered" evidence="1">
    <location>
        <begin position="1"/>
        <end position="23"/>
    </location>
</feature>
<dbReference type="KEGG" id="tbc:A0O31_01932"/>
<evidence type="ECO:0008006" key="4">
    <source>
        <dbReference type="Google" id="ProtNLM"/>
    </source>
</evidence>
<sequence length="421" mass="47316">MLPENIISKSLKRRQPRWKRRSEGRQNRIECGVEKRKERAKGRLIRTYVWIHLYNRKKPKKRKKARIDPILKARVYDEALHFWERYAALDVEHHNNRIVPEVLRRRVIKTIPFHRPRSQPRARTPLNLNAPSNGPPEDEEDDESGDDDGEDDPAPPIAPSPKRRRGRPRKSRRFRSLAKPATYKRRREKLDAVAEALAGRGEAIFATLVPPVPPSEEARRLAAVPPEVGQAFSALAGRLRREGVAFALVVETRAGDGAFYPHAHLITEGLPIARLRTLARRSGLELRHAEELQNPKAAARYLAKAGQRRHYDALLGARGFWASTGREGRSPKRFPGKQPALPQGPIPLAPGVVVVDPPRFLAANLRGLESPSPVVRQAARDALESFCQAVDLPPPPDLRRLSALLGVDHDRAALCPGPGLW</sequence>
<evidence type="ECO:0000313" key="3">
    <source>
        <dbReference type="Proteomes" id="UP000182993"/>
    </source>
</evidence>
<feature type="compositionally biased region" description="Basic residues" evidence="1">
    <location>
        <begin position="10"/>
        <end position="20"/>
    </location>
</feature>
<reference evidence="3" key="1">
    <citation type="submission" date="2016-06" db="EMBL/GenBank/DDBJ databases">
        <title>Whole genome sequencing of Thermus brockianus strain GE-1.</title>
        <authorList>
            <person name="Schaefers C."/>
            <person name="Blank S."/>
            <person name="Wiebusch S."/>
            <person name="Elleuche S."/>
            <person name="Antranikian G."/>
        </authorList>
    </citation>
    <scope>NUCLEOTIDE SEQUENCE [LARGE SCALE GENOMIC DNA]</scope>
    <source>
        <strain evidence="3">GE-1</strain>
    </source>
</reference>
<name>A0A1J0LX27_THEBO</name>
<feature type="compositionally biased region" description="Basic residues" evidence="1">
    <location>
        <begin position="161"/>
        <end position="181"/>
    </location>
</feature>
<dbReference type="Proteomes" id="UP000182993">
    <property type="component" value="Chromosome"/>
</dbReference>
<dbReference type="EMBL" id="CP016312">
    <property type="protein sequence ID" value="APD10007.1"/>
    <property type="molecule type" value="Genomic_DNA"/>
</dbReference>
<feature type="compositionally biased region" description="Acidic residues" evidence="1">
    <location>
        <begin position="136"/>
        <end position="153"/>
    </location>
</feature>
<proteinExistence type="predicted"/>
<organism evidence="2 3">
    <name type="scientific">Thermus brockianus</name>
    <dbReference type="NCBI Taxonomy" id="56956"/>
    <lineage>
        <taxon>Bacteria</taxon>
        <taxon>Thermotogati</taxon>
        <taxon>Deinococcota</taxon>
        <taxon>Deinococci</taxon>
        <taxon>Thermales</taxon>
        <taxon>Thermaceae</taxon>
        <taxon>Thermus</taxon>
    </lineage>
</organism>
<protein>
    <recommendedName>
        <fullName evidence="4">Replication protein</fullName>
    </recommendedName>
</protein>